<keyword evidence="13" id="KW-1185">Reference proteome</keyword>
<dbReference type="InterPro" id="IPR044492">
    <property type="entry name" value="P_typ_ATPase_HD_dom"/>
</dbReference>
<evidence type="ECO:0000256" key="4">
    <source>
        <dbReference type="ARBA" id="ARBA00022741"/>
    </source>
</evidence>
<evidence type="ECO:0000256" key="1">
    <source>
        <dbReference type="ARBA" id="ARBA00004651"/>
    </source>
</evidence>
<dbReference type="InterPro" id="IPR050510">
    <property type="entry name" value="Cation_transp_ATPase_P-type"/>
</dbReference>
<dbReference type="NCBIfam" id="TIGR01494">
    <property type="entry name" value="ATPase_P-type"/>
    <property type="match status" value="2"/>
</dbReference>
<keyword evidence="4" id="KW-0547">Nucleotide-binding</keyword>
<dbReference type="GO" id="GO:0005524">
    <property type="term" value="F:ATP binding"/>
    <property type="evidence" value="ECO:0007669"/>
    <property type="project" value="UniProtKB-KW"/>
</dbReference>
<dbReference type="GO" id="GO:0005886">
    <property type="term" value="C:plasma membrane"/>
    <property type="evidence" value="ECO:0007669"/>
    <property type="project" value="UniProtKB-SubCell"/>
</dbReference>
<dbReference type="GO" id="GO:0006883">
    <property type="term" value="P:intracellular sodium ion homeostasis"/>
    <property type="evidence" value="ECO:0007669"/>
    <property type="project" value="TreeGrafter"/>
</dbReference>
<dbReference type="SUPFAM" id="SSF81660">
    <property type="entry name" value="Metal cation-transporting ATPase, ATP-binding domain N"/>
    <property type="match status" value="1"/>
</dbReference>
<dbReference type="PRINTS" id="PR00119">
    <property type="entry name" value="CATATPASE"/>
</dbReference>
<evidence type="ECO:0000256" key="5">
    <source>
        <dbReference type="ARBA" id="ARBA00022840"/>
    </source>
</evidence>
<feature type="compositionally biased region" description="Low complexity" evidence="9">
    <location>
        <begin position="36"/>
        <end position="55"/>
    </location>
</feature>
<keyword evidence="3 10" id="KW-0812">Transmembrane</keyword>
<dbReference type="Gene3D" id="3.40.1110.10">
    <property type="entry name" value="Calcium-transporting ATPase, cytoplasmic domain N"/>
    <property type="match status" value="1"/>
</dbReference>
<dbReference type="SFLD" id="SFLDS00003">
    <property type="entry name" value="Haloacid_Dehalogenase"/>
    <property type="match status" value="1"/>
</dbReference>
<comment type="subcellular location">
    <subcellularLocation>
        <location evidence="1">Cell membrane</location>
        <topology evidence="1">Multi-pass membrane protein</topology>
    </subcellularLocation>
</comment>
<evidence type="ECO:0000256" key="2">
    <source>
        <dbReference type="ARBA" id="ARBA00022475"/>
    </source>
</evidence>
<feature type="transmembrane region" description="Helical" evidence="10">
    <location>
        <begin position="874"/>
        <end position="895"/>
    </location>
</feature>
<dbReference type="GO" id="GO:0016887">
    <property type="term" value="F:ATP hydrolysis activity"/>
    <property type="evidence" value="ECO:0007669"/>
    <property type="project" value="InterPro"/>
</dbReference>
<feature type="region of interest" description="Disordered" evidence="9">
    <location>
        <begin position="1"/>
        <end position="63"/>
    </location>
</feature>
<feature type="transmembrane region" description="Helical" evidence="10">
    <location>
        <begin position="154"/>
        <end position="177"/>
    </location>
</feature>
<dbReference type="GO" id="GO:0030007">
    <property type="term" value="P:intracellular potassium ion homeostasis"/>
    <property type="evidence" value="ECO:0007669"/>
    <property type="project" value="TreeGrafter"/>
</dbReference>
<keyword evidence="8 10" id="KW-0472">Membrane</keyword>
<feature type="transmembrane region" description="Helical" evidence="10">
    <location>
        <begin position="385"/>
        <end position="414"/>
    </location>
</feature>
<evidence type="ECO:0000256" key="6">
    <source>
        <dbReference type="ARBA" id="ARBA00022967"/>
    </source>
</evidence>
<feature type="transmembrane region" description="Helical" evidence="10">
    <location>
        <begin position="980"/>
        <end position="1001"/>
    </location>
</feature>
<keyword evidence="5" id="KW-0067">ATP-binding</keyword>
<sequence>MKEEGNGDEVENDLRITFQEDGERGAERERLDRGARSATRARSMSRGSSRSSRSRIPPTSPYSGVQIEYRTLSIHVSESRHQDLEGSEDLKDSRKRAEDYFANLTYHELNKEQICQQLNVAADQGLSDNAAATRLQRDGRNTLPQPRVNYLKKLFFYVFGGFCSILWIGVIIFFICWQPLSNPPSPTNLALAILVLIVIMLQASFNAFQDWSTSRTMKSIVDLLPSETHVFRDGKLISLPATELVAGDIVELSMGCKVPADLRLLQHSGDIRFDRSMLTGEPDEIEGAINGTDSNFLESRNIALMGTLVVNGSGRGIVVLTGSRSVMGRIAQGMADAKEVPTLIQKEIWRFVRIIVVLTIVLALLIALTWTFWLRRDHPSYMTVVAMLNNVMGCVVAFIPEGMPIAVSLTLMMVARRMKASNILPKGLSTVETLGCVNVICSDKTGTLTQNVMSVASVAFADDVSSPKDVQEALKKQDEAAAHMSRLHAAASLCNDATFDVTTQHLLPSERKVQGNATDAALLRFTALVENHAKNDMQKVFQIPFNSKNKWMLTMVNGSRGLNEKSGHYQVYVKGAPDVLFPACTKYWSSKTASVHPLDVAIRSSIKAIQDQLSSNAERVIMLCEKTMSPVNAPGSNSFSDEVAAKALEGLTIIGILGIIDPPRPEAMRTVSECRRAGARFFMVTGDYGLTAAAIARSIGIFSQDAHIDDVQSLRADPAAHSTELREKRLDGEGRSLLIEGKELPGLTDEDWNAICEYEEIVFARTTPEQKLRIVNEFRERDNVVAVTGDGVNDAPALRAADVGVAVITGSDVAIEAADLILMDKFDSIIDAIRLGRLVFQNLQKVISYLLPAGSWSEIWPVIANVFFGVPLPLSSFLMIIICVFTDLFLSLSIIMEKAEFDLLSLPPRNHKRDHLITAKIYIQAYLFTGFMETCIAHSMFFLYLWRYAGMPVSELFFLFEGYSEGYRGYTQDQLTHFNNVGQCVYFVTLVILQWGNILAVRNRRLSLVQADPVTKPRRNPWLVVSMLISLAIAVFVTEVPGIQSLFNTAAVPIEFWFIPIPLALAILFMDEIRKLLVRTFPGGPIAKVAW</sequence>
<feature type="transmembrane region" description="Helical" evidence="10">
    <location>
        <begin position="921"/>
        <end position="946"/>
    </location>
</feature>
<dbReference type="GO" id="GO:1902600">
    <property type="term" value="P:proton transmembrane transport"/>
    <property type="evidence" value="ECO:0007669"/>
    <property type="project" value="TreeGrafter"/>
</dbReference>
<dbReference type="InterPro" id="IPR008250">
    <property type="entry name" value="ATPase_P-typ_transduc_dom_A_sf"/>
</dbReference>
<protein>
    <recommendedName>
        <fullName evidence="11">Cation-transporting P-type ATPase N-terminal domain-containing protein</fullName>
    </recommendedName>
</protein>
<dbReference type="GO" id="GO:0005391">
    <property type="term" value="F:P-type sodium:potassium-exchanging transporter activity"/>
    <property type="evidence" value="ECO:0007669"/>
    <property type="project" value="TreeGrafter"/>
</dbReference>
<evidence type="ECO:0000256" key="3">
    <source>
        <dbReference type="ARBA" id="ARBA00022692"/>
    </source>
</evidence>
<reference evidence="12" key="1">
    <citation type="submission" date="2021-03" db="EMBL/GenBank/DDBJ databases">
        <title>Revisited historic fungal species revealed as producer of novel bioactive compounds through whole genome sequencing and comparative genomics.</title>
        <authorList>
            <person name="Vignolle G.A."/>
            <person name="Hochenegger N."/>
            <person name="Mach R.L."/>
            <person name="Mach-Aigner A.R."/>
            <person name="Javad Rahimi M."/>
            <person name="Salim K.A."/>
            <person name="Chan C.M."/>
            <person name="Lim L.B.L."/>
            <person name="Cai F."/>
            <person name="Druzhinina I.S."/>
            <person name="U'Ren J.M."/>
            <person name="Derntl C."/>
        </authorList>
    </citation>
    <scope>NUCLEOTIDE SEQUENCE</scope>
    <source>
        <strain evidence="12">TUCIM 5799</strain>
    </source>
</reference>
<dbReference type="InterPro" id="IPR018303">
    <property type="entry name" value="ATPase_P-typ_P_site"/>
</dbReference>
<feature type="transmembrane region" description="Helical" evidence="10">
    <location>
        <begin position="1022"/>
        <end position="1044"/>
    </location>
</feature>
<evidence type="ECO:0000256" key="8">
    <source>
        <dbReference type="ARBA" id="ARBA00023136"/>
    </source>
</evidence>
<dbReference type="SFLD" id="SFLDG00002">
    <property type="entry name" value="C1.7:_P-type_atpase_like"/>
    <property type="match status" value="1"/>
</dbReference>
<dbReference type="InterPro" id="IPR023214">
    <property type="entry name" value="HAD_sf"/>
</dbReference>
<dbReference type="Gene3D" id="1.20.1110.10">
    <property type="entry name" value="Calcium-transporting ATPase, transmembrane domain"/>
    <property type="match status" value="1"/>
</dbReference>
<dbReference type="FunFam" id="3.40.50.1000:FF:000001">
    <property type="entry name" value="Phospholipid-transporting ATPase IC"/>
    <property type="match status" value="1"/>
</dbReference>
<feature type="transmembrane region" description="Helical" evidence="10">
    <location>
        <begin position="351"/>
        <end position="373"/>
    </location>
</feature>
<feature type="compositionally biased region" description="Acidic residues" evidence="9">
    <location>
        <begin position="1"/>
        <end position="11"/>
    </location>
</feature>
<dbReference type="EMBL" id="JAFIMR010000017">
    <property type="protein sequence ID" value="KAI1868386.1"/>
    <property type="molecule type" value="Genomic_DNA"/>
</dbReference>
<dbReference type="PANTHER" id="PTHR43294:SF21">
    <property type="entry name" value="CATION TRANSPORTING ATPASE"/>
    <property type="match status" value="1"/>
</dbReference>
<proteinExistence type="predicted"/>
<dbReference type="SMART" id="SM00831">
    <property type="entry name" value="Cation_ATPase_N"/>
    <property type="match status" value="1"/>
</dbReference>
<dbReference type="Pfam" id="PF00690">
    <property type="entry name" value="Cation_ATPase_N"/>
    <property type="match status" value="1"/>
</dbReference>
<dbReference type="SUPFAM" id="SSF81665">
    <property type="entry name" value="Calcium ATPase, transmembrane domain M"/>
    <property type="match status" value="1"/>
</dbReference>
<dbReference type="InterPro" id="IPR059000">
    <property type="entry name" value="ATPase_P-type_domA"/>
</dbReference>
<keyword evidence="6" id="KW-1278">Translocase</keyword>
<evidence type="ECO:0000259" key="11">
    <source>
        <dbReference type="SMART" id="SM00831"/>
    </source>
</evidence>
<feature type="compositionally biased region" description="Basic and acidic residues" evidence="9">
    <location>
        <begin position="21"/>
        <end position="35"/>
    </location>
</feature>
<dbReference type="InterPro" id="IPR023298">
    <property type="entry name" value="ATPase_P-typ_TM_dom_sf"/>
</dbReference>
<keyword evidence="2" id="KW-1003">Cell membrane</keyword>
<dbReference type="GO" id="GO:1990573">
    <property type="term" value="P:potassium ion import across plasma membrane"/>
    <property type="evidence" value="ECO:0007669"/>
    <property type="project" value="TreeGrafter"/>
</dbReference>
<dbReference type="GO" id="GO:0036376">
    <property type="term" value="P:sodium ion export across plasma membrane"/>
    <property type="evidence" value="ECO:0007669"/>
    <property type="project" value="TreeGrafter"/>
</dbReference>
<dbReference type="PRINTS" id="PR00121">
    <property type="entry name" value="NAKATPASE"/>
</dbReference>
<evidence type="ECO:0000313" key="13">
    <source>
        <dbReference type="Proteomes" id="UP000829685"/>
    </source>
</evidence>
<evidence type="ECO:0000256" key="7">
    <source>
        <dbReference type="ARBA" id="ARBA00022989"/>
    </source>
</evidence>
<dbReference type="SUPFAM" id="SSF81653">
    <property type="entry name" value="Calcium ATPase, transduction domain A"/>
    <property type="match status" value="1"/>
</dbReference>
<dbReference type="Proteomes" id="UP000829685">
    <property type="component" value="Unassembled WGS sequence"/>
</dbReference>
<dbReference type="InterPro" id="IPR023299">
    <property type="entry name" value="ATPase_P-typ_cyto_dom_N"/>
</dbReference>
<evidence type="ECO:0000256" key="9">
    <source>
        <dbReference type="SAM" id="MobiDB-lite"/>
    </source>
</evidence>
<dbReference type="InterPro" id="IPR036412">
    <property type="entry name" value="HAD-like_sf"/>
</dbReference>
<dbReference type="Pfam" id="PF00689">
    <property type="entry name" value="Cation_ATPase_C"/>
    <property type="match status" value="1"/>
</dbReference>
<evidence type="ECO:0000313" key="12">
    <source>
        <dbReference type="EMBL" id="KAI1868386.1"/>
    </source>
</evidence>
<dbReference type="SFLD" id="SFLDF00027">
    <property type="entry name" value="p-type_atpase"/>
    <property type="match status" value="1"/>
</dbReference>
<organism evidence="12 13">
    <name type="scientific">Neoarthrinium moseri</name>
    <dbReference type="NCBI Taxonomy" id="1658444"/>
    <lineage>
        <taxon>Eukaryota</taxon>
        <taxon>Fungi</taxon>
        <taxon>Dikarya</taxon>
        <taxon>Ascomycota</taxon>
        <taxon>Pezizomycotina</taxon>
        <taxon>Sordariomycetes</taxon>
        <taxon>Xylariomycetidae</taxon>
        <taxon>Amphisphaeriales</taxon>
        <taxon>Apiosporaceae</taxon>
        <taxon>Neoarthrinium</taxon>
    </lineage>
</organism>
<dbReference type="Pfam" id="PF00122">
    <property type="entry name" value="E1-E2_ATPase"/>
    <property type="match status" value="1"/>
</dbReference>
<dbReference type="Pfam" id="PF13246">
    <property type="entry name" value="Cation_ATPase"/>
    <property type="match status" value="1"/>
</dbReference>
<accession>A0A9P9WKN4</accession>
<feature type="transmembrane region" description="Helical" evidence="10">
    <location>
        <begin position="1050"/>
        <end position="1070"/>
    </location>
</feature>
<dbReference type="Gene3D" id="3.40.50.1000">
    <property type="entry name" value="HAD superfamily/HAD-like"/>
    <property type="match status" value="1"/>
</dbReference>
<keyword evidence="7 10" id="KW-1133">Transmembrane helix</keyword>
<dbReference type="InterPro" id="IPR001757">
    <property type="entry name" value="P_typ_ATPase"/>
</dbReference>
<feature type="domain" description="Cation-transporting P-type ATPase N-terminal" evidence="11">
    <location>
        <begin position="105"/>
        <end position="178"/>
    </location>
</feature>
<dbReference type="InterPro" id="IPR004014">
    <property type="entry name" value="ATPase_P-typ_cation-transptr_N"/>
</dbReference>
<dbReference type="SUPFAM" id="SSF56784">
    <property type="entry name" value="HAD-like"/>
    <property type="match status" value="1"/>
</dbReference>
<dbReference type="PROSITE" id="PS00154">
    <property type="entry name" value="ATPASE_E1_E2"/>
    <property type="match status" value="1"/>
</dbReference>
<gene>
    <name evidence="12" type="ORF">JX265_007209</name>
</gene>
<dbReference type="InterPro" id="IPR006068">
    <property type="entry name" value="ATPase_P-typ_cation-transptr_C"/>
</dbReference>
<dbReference type="Gene3D" id="2.70.150.10">
    <property type="entry name" value="Calcium-transporting ATPase, cytoplasmic transduction domain A"/>
    <property type="match status" value="1"/>
</dbReference>
<dbReference type="AlphaFoldDB" id="A0A9P9WKN4"/>
<evidence type="ECO:0000256" key="10">
    <source>
        <dbReference type="SAM" id="Phobius"/>
    </source>
</evidence>
<comment type="caution">
    <text evidence="12">The sequence shown here is derived from an EMBL/GenBank/DDBJ whole genome shotgun (WGS) entry which is preliminary data.</text>
</comment>
<name>A0A9P9WKN4_9PEZI</name>
<feature type="transmembrane region" description="Helical" evidence="10">
    <location>
        <begin position="189"/>
        <end position="208"/>
    </location>
</feature>
<feature type="transmembrane region" description="Helical" evidence="10">
    <location>
        <begin position="846"/>
        <end position="868"/>
    </location>
</feature>
<dbReference type="PANTHER" id="PTHR43294">
    <property type="entry name" value="SODIUM/POTASSIUM-TRANSPORTING ATPASE SUBUNIT ALPHA"/>
    <property type="match status" value="1"/>
</dbReference>